<dbReference type="Proteomes" id="UP001152876">
    <property type="component" value="Unassembled WGS sequence"/>
</dbReference>
<name>A0A9X4P9Z1_9BURK</name>
<evidence type="ECO:0000313" key="4">
    <source>
        <dbReference type="Proteomes" id="UP001152876"/>
    </source>
</evidence>
<dbReference type="RefSeq" id="WP_068174880.1">
    <property type="nucleotide sequence ID" value="NZ_AOGK01000039.1"/>
</dbReference>
<reference evidence="3" key="1">
    <citation type="submission" date="2013-01" db="EMBL/GenBank/DDBJ databases">
        <title>Genome draft of Hydrogenophaga taeniospiralis 2K1.</title>
        <authorList>
            <person name="Gomila M."/>
            <person name="Lalucat J."/>
        </authorList>
    </citation>
    <scope>NUCLEOTIDE SEQUENCE</scope>
    <source>
        <strain evidence="3">CCUG 15921</strain>
    </source>
</reference>
<accession>A0A9X4P9Z1</accession>
<evidence type="ECO:0000256" key="1">
    <source>
        <dbReference type="SAM" id="Phobius"/>
    </source>
</evidence>
<keyword evidence="4" id="KW-1185">Reference proteome</keyword>
<evidence type="ECO:0000256" key="2">
    <source>
        <dbReference type="SAM" id="SignalP"/>
    </source>
</evidence>
<feature type="chain" id="PRO_5040955545" evidence="2">
    <location>
        <begin position="27"/>
        <end position="152"/>
    </location>
</feature>
<evidence type="ECO:0000313" key="3">
    <source>
        <dbReference type="EMBL" id="MDG5978418.1"/>
    </source>
</evidence>
<keyword evidence="1" id="KW-0812">Transmembrane</keyword>
<proteinExistence type="predicted"/>
<keyword evidence="1" id="KW-0472">Membrane</keyword>
<organism evidence="3 4">
    <name type="scientific">Hydrogenophaga taeniospiralis CCUG 15921</name>
    <dbReference type="NCBI Taxonomy" id="1281780"/>
    <lineage>
        <taxon>Bacteria</taxon>
        <taxon>Pseudomonadati</taxon>
        <taxon>Pseudomonadota</taxon>
        <taxon>Betaproteobacteria</taxon>
        <taxon>Burkholderiales</taxon>
        <taxon>Comamonadaceae</taxon>
        <taxon>Hydrogenophaga</taxon>
    </lineage>
</organism>
<sequence length="152" mass="14794">MTRSFLTQTFLAAGLALALAAGPARAQSEASLVLSALPVASVVGVAGSAAAGAVAVSALPVALTVSGAVLVVKTVEVSARGTVIVLERASDGARASVELTGRAASGVAASVGTAVAVSVISTGVLLSAAGEVLCFIPNEIGRALLHNERITY</sequence>
<keyword evidence="2" id="KW-0732">Signal</keyword>
<protein>
    <submittedName>
        <fullName evidence="3">Uncharacterized protein</fullName>
    </submittedName>
</protein>
<feature type="signal peptide" evidence="2">
    <location>
        <begin position="1"/>
        <end position="26"/>
    </location>
</feature>
<gene>
    <name evidence="3" type="ORF">H010_24417</name>
</gene>
<comment type="caution">
    <text evidence="3">The sequence shown here is derived from an EMBL/GenBank/DDBJ whole genome shotgun (WGS) entry which is preliminary data.</text>
</comment>
<dbReference type="EMBL" id="AOGK01000039">
    <property type="protein sequence ID" value="MDG5978418.1"/>
    <property type="molecule type" value="Genomic_DNA"/>
</dbReference>
<keyword evidence="1" id="KW-1133">Transmembrane helix</keyword>
<dbReference type="OrthoDB" id="5986644at2"/>
<feature type="transmembrane region" description="Helical" evidence="1">
    <location>
        <begin position="50"/>
        <end position="72"/>
    </location>
</feature>
<dbReference type="AlphaFoldDB" id="A0A9X4P9Z1"/>